<protein>
    <recommendedName>
        <fullName evidence="3">Prolyl 4-hydroxylase alpha subunit Fe(2+) 2OG dioxygenase domain-containing protein</fullName>
    </recommendedName>
</protein>
<evidence type="ECO:0000313" key="1">
    <source>
        <dbReference type="EMBL" id="THU80911.1"/>
    </source>
</evidence>
<organism evidence="1 2">
    <name type="scientific">Dendrothele bispora (strain CBS 962.96)</name>
    <dbReference type="NCBI Taxonomy" id="1314807"/>
    <lineage>
        <taxon>Eukaryota</taxon>
        <taxon>Fungi</taxon>
        <taxon>Dikarya</taxon>
        <taxon>Basidiomycota</taxon>
        <taxon>Agaricomycotina</taxon>
        <taxon>Agaricomycetes</taxon>
        <taxon>Agaricomycetidae</taxon>
        <taxon>Agaricales</taxon>
        <taxon>Agaricales incertae sedis</taxon>
        <taxon>Dendrothele</taxon>
    </lineage>
</organism>
<dbReference type="AlphaFoldDB" id="A0A4S8KYF3"/>
<proteinExistence type="predicted"/>
<evidence type="ECO:0008006" key="3">
    <source>
        <dbReference type="Google" id="ProtNLM"/>
    </source>
</evidence>
<evidence type="ECO:0000313" key="2">
    <source>
        <dbReference type="Proteomes" id="UP000297245"/>
    </source>
</evidence>
<dbReference type="EMBL" id="ML179859">
    <property type="protein sequence ID" value="THU80911.1"/>
    <property type="molecule type" value="Genomic_DNA"/>
</dbReference>
<name>A0A4S8KYF3_DENBC</name>
<accession>A0A4S8KYF3</accession>
<dbReference type="OrthoDB" id="3249298at2759"/>
<reference evidence="1 2" key="1">
    <citation type="journal article" date="2019" name="Nat. Ecol. Evol.">
        <title>Megaphylogeny resolves global patterns of mushroom evolution.</title>
        <authorList>
            <person name="Varga T."/>
            <person name="Krizsan K."/>
            <person name="Foldi C."/>
            <person name="Dima B."/>
            <person name="Sanchez-Garcia M."/>
            <person name="Sanchez-Ramirez S."/>
            <person name="Szollosi G.J."/>
            <person name="Szarkandi J.G."/>
            <person name="Papp V."/>
            <person name="Albert L."/>
            <person name="Andreopoulos W."/>
            <person name="Angelini C."/>
            <person name="Antonin V."/>
            <person name="Barry K.W."/>
            <person name="Bougher N.L."/>
            <person name="Buchanan P."/>
            <person name="Buyck B."/>
            <person name="Bense V."/>
            <person name="Catcheside P."/>
            <person name="Chovatia M."/>
            <person name="Cooper J."/>
            <person name="Damon W."/>
            <person name="Desjardin D."/>
            <person name="Finy P."/>
            <person name="Geml J."/>
            <person name="Haridas S."/>
            <person name="Hughes K."/>
            <person name="Justo A."/>
            <person name="Karasinski D."/>
            <person name="Kautmanova I."/>
            <person name="Kiss B."/>
            <person name="Kocsube S."/>
            <person name="Kotiranta H."/>
            <person name="LaButti K.M."/>
            <person name="Lechner B.E."/>
            <person name="Liimatainen K."/>
            <person name="Lipzen A."/>
            <person name="Lukacs Z."/>
            <person name="Mihaltcheva S."/>
            <person name="Morgado L.N."/>
            <person name="Niskanen T."/>
            <person name="Noordeloos M.E."/>
            <person name="Ohm R.A."/>
            <person name="Ortiz-Santana B."/>
            <person name="Ovrebo C."/>
            <person name="Racz N."/>
            <person name="Riley R."/>
            <person name="Savchenko A."/>
            <person name="Shiryaev A."/>
            <person name="Soop K."/>
            <person name="Spirin V."/>
            <person name="Szebenyi C."/>
            <person name="Tomsovsky M."/>
            <person name="Tulloss R.E."/>
            <person name="Uehling J."/>
            <person name="Grigoriev I.V."/>
            <person name="Vagvolgyi C."/>
            <person name="Papp T."/>
            <person name="Martin F.M."/>
            <person name="Miettinen O."/>
            <person name="Hibbett D.S."/>
            <person name="Nagy L.G."/>
        </authorList>
    </citation>
    <scope>NUCLEOTIDE SEQUENCE [LARGE SCALE GENOMIC DNA]</scope>
    <source>
        <strain evidence="1 2">CBS 962.96</strain>
    </source>
</reference>
<feature type="non-terminal residue" evidence="1">
    <location>
        <position position="1"/>
    </location>
</feature>
<dbReference type="Gene3D" id="3.60.130.30">
    <property type="match status" value="1"/>
</dbReference>
<keyword evidence="2" id="KW-1185">Reference proteome</keyword>
<dbReference type="Proteomes" id="UP000297245">
    <property type="component" value="Unassembled WGS sequence"/>
</dbReference>
<sequence length="84" mass="9411">LNMGGVFMAFAVKIGGSHLLHKDWHDHPDYPAFVIAGEHAWEGGDFCALQPHMRIPVHPGQILIAFTRRLVHCVTPEQGDRLVF</sequence>
<gene>
    <name evidence="1" type="ORF">K435DRAFT_694692</name>
</gene>